<evidence type="ECO:0000313" key="2">
    <source>
        <dbReference type="Proteomes" id="UP000053562"/>
    </source>
</evidence>
<dbReference type="EMBL" id="KQ234361">
    <property type="protein sequence ID" value="KMZ78805.1"/>
    <property type="molecule type" value="Genomic_DNA"/>
</dbReference>
<reference evidence="1 2" key="1">
    <citation type="submission" date="2011-08" db="EMBL/GenBank/DDBJ databases">
        <title>The Genome Sequence of Plasmodium vivax India VII.</title>
        <authorList>
            <consortium name="The Broad Institute Genome Sequencing Platform"/>
            <consortium name="The Broad Institute Genome Sequencing Center for Infectious Disease"/>
            <person name="Neafsey D."/>
            <person name="Carlton J."/>
            <person name="Barnwell J."/>
            <person name="Collins W."/>
            <person name="Escalante A."/>
            <person name="Mullikin J."/>
            <person name="Saul A."/>
            <person name="Guigo R."/>
            <person name="Camara F."/>
            <person name="Young S.K."/>
            <person name="Zeng Q."/>
            <person name="Gargeya S."/>
            <person name="Fitzgerald M."/>
            <person name="Haas B."/>
            <person name="Abouelleil A."/>
            <person name="Alvarado L."/>
            <person name="Arachchi H.M."/>
            <person name="Berlin A."/>
            <person name="Brown A."/>
            <person name="Chapman S.B."/>
            <person name="Chen Z."/>
            <person name="Dunbar C."/>
            <person name="Freedman E."/>
            <person name="Gearin G."/>
            <person name="Gellesch M."/>
            <person name="Goldberg J."/>
            <person name="Griggs A."/>
            <person name="Gujja S."/>
            <person name="Heiman D."/>
            <person name="Howarth C."/>
            <person name="Larson L."/>
            <person name="Lui A."/>
            <person name="MacDonald P.J.P."/>
            <person name="Montmayeur A."/>
            <person name="Murphy C."/>
            <person name="Neiman D."/>
            <person name="Pearson M."/>
            <person name="Priest M."/>
            <person name="Roberts A."/>
            <person name="Saif S."/>
            <person name="Shea T."/>
            <person name="Shenoy N."/>
            <person name="Sisk P."/>
            <person name="Stolte C."/>
            <person name="Sykes S."/>
            <person name="Wortman J."/>
            <person name="Nusbaum C."/>
            <person name="Birren B."/>
        </authorList>
    </citation>
    <scope>NUCLEOTIDE SEQUENCE [LARGE SCALE GENOMIC DNA]</scope>
    <source>
        <strain evidence="1 2">India VII</strain>
    </source>
</reference>
<dbReference type="OrthoDB" id="361343at2759"/>
<name>A0A0J9S7A8_PLAVI</name>
<sequence length="624" mass="68771">MEVDKIRRSSVRRHRLSSADATCYKPTAKSSLNNETCSDEGEIEFEGWVEFITKNEKEDNDDDDTLCEEKIGKSYGKRRSTVHISSSPGVYTHGGKAKKGEKYVKGGETTIANANVVVKNEEKSDYAYTNTNYMNKEPVVTLNNGVVYANGNNATTYPLIINTQEKTNNAMNVLNPNYVDPSPPVVLKNQQIIPQLYIRQPPTVVVTNEPRPPLVINPPPANIVFKNKAPQPIYVNSTRPNIIIKNDPAVMQNPLDMDSTPIQLDLPMENASTTMTESIKYPCTVNMKNEPMGDNRSCFYKANVNATTSGVMPATNVIQLDNSLGGPISQQILPNVYMMNENGQLQGGFQTQQGPIYTVSPMGNLIQAQQSPSTTYNSYEPNVFQCVQPSYAQVMGAQSEQCSGGGILLNQPLQMAPQQHVQAMSGQQHVQAMSTQQHVQGMPTQHMQAASQPQVHLTGGMQNYQAYGSAQPAMTYEKFCTQQVAQPAYGNAAPQYVHQSYMQTNPIMQEQMVPQVAPRRSSFVPNNNLAQGGQPVMRYSNNLGQPVNVNKFPLQHQASSASSEFLPSCGPVGCAASNNKPVQTPNVRRNSYVNPQAQGMMQPLPKKVQIVARPMHDQNFRGYN</sequence>
<gene>
    <name evidence="1" type="ORF">PVIIG_00200</name>
</gene>
<dbReference type="AlphaFoldDB" id="A0A0J9S7A8"/>
<organism evidence="1 2">
    <name type="scientific">Plasmodium vivax India VII</name>
    <dbReference type="NCBI Taxonomy" id="1077284"/>
    <lineage>
        <taxon>Eukaryota</taxon>
        <taxon>Sar</taxon>
        <taxon>Alveolata</taxon>
        <taxon>Apicomplexa</taxon>
        <taxon>Aconoidasida</taxon>
        <taxon>Haemosporida</taxon>
        <taxon>Plasmodiidae</taxon>
        <taxon>Plasmodium</taxon>
        <taxon>Plasmodium (Plasmodium)</taxon>
    </lineage>
</organism>
<dbReference type="Proteomes" id="UP000053562">
    <property type="component" value="Unassembled WGS sequence"/>
</dbReference>
<accession>A0A0J9S7A8</accession>
<protein>
    <submittedName>
        <fullName evidence="1">Pv-fam-g protein</fullName>
    </submittedName>
</protein>
<proteinExistence type="predicted"/>
<evidence type="ECO:0000313" key="1">
    <source>
        <dbReference type="EMBL" id="KMZ78805.1"/>
    </source>
</evidence>